<evidence type="ECO:0000313" key="3">
    <source>
        <dbReference type="EMBL" id="CAL1543066.1"/>
    </source>
</evidence>
<gene>
    <name evidence="3" type="ORF">GSLYS_00016600001</name>
</gene>
<evidence type="ECO:0000313" key="4">
    <source>
        <dbReference type="Proteomes" id="UP001497497"/>
    </source>
</evidence>
<organism evidence="3 4">
    <name type="scientific">Lymnaea stagnalis</name>
    <name type="common">Great pond snail</name>
    <name type="synonym">Helix stagnalis</name>
    <dbReference type="NCBI Taxonomy" id="6523"/>
    <lineage>
        <taxon>Eukaryota</taxon>
        <taxon>Metazoa</taxon>
        <taxon>Spiralia</taxon>
        <taxon>Lophotrochozoa</taxon>
        <taxon>Mollusca</taxon>
        <taxon>Gastropoda</taxon>
        <taxon>Heterobranchia</taxon>
        <taxon>Euthyneura</taxon>
        <taxon>Panpulmonata</taxon>
        <taxon>Hygrophila</taxon>
        <taxon>Lymnaeoidea</taxon>
        <taxon>Lymnaeidae</taxon>
        <taxon>Lymnaea</taxon>
    </lineage>
</organism>
<proteinExistence type="predicted"/>
<dbReference type="GO" id="GO:0016020">
    <property type="term" value="C:membrane"/>
    <property type="evidence" value="ECO:0007669"/>
    <property type="project" value="InterPro"/>
</dbReference>
<feature type="transmembrane region" description="Helical" evidence="1">
    <location>
        <begin position="56"/>
        <end position="83"/>
    </location>
</feature>
<dbReference type="GO" id="GO:0006811">
    <property type="term" value="P:monoatomic ion transport"/>
    <property type="evidence" value="ECO:0007669"/>
    <property type="project" value="InterPro"/>
</dbReference>
<dbReference type="Proteomes" id="UP001497497">
    <property type="component" value="Unassembled WGS sequence"/>
</dbReference>
<feature type="domain" description="Neurotransmitter-gated ion-channel transmembrane" evidence="2">
    <location>
        <begin position="2"/>
        <end position="113"/>
    </location>
</feature>
<evidence type="ECO:0000256" key="1">
    <source>
        <dbReference type="SAM" id="Phobius"/>
    </source>
</evidence>
<dbReference type="Pfam" id="PF02932">
    <property type="entry name" value="Neur_chan_memb"/>
    <property type="match status" value="1"/>
</dbReference>
<dbReference type="InterPro" id="IPR006029">
    <property type="entry name" value="Neurotrans-gated_channel_TM"/>
</dbReference>
<dbReference type="InterPro" id="IPR036719">
    <property type="entry name" value="Neuro-gated_channel_TM_sf"/>
</dbReference>
<dbReference type="AlphaFoldDB" id="A0AAV2I8D5"/>
<dbReference type="CDD" id="cd19051">
    <property type="entry name" value="LGIC_TM_cation"/>
    <property type="match status" value="1"/>
</dbReference>
<protein>
    <recommendedName>
        <fullName evidence="2">Neurotransmitter-gated ion-channel transmembrane domain-containing protein</fullName>
    </recommendedName>
</protein>
<feature type="non-terminal residue" evidence="3">
    <location>
        <position position="157"/>
    </location>
</feature>
<dbReference type="EMBL" id="CAXITT010000523">
    <property type="protein sequence ID" value="CAL1543066.1"/>
    <property type="molecule type" value="Genomic_DNA"/>
</dbReference>
<reference evidence="3 4" key="1">
    <citation type="submission" date="2024-04" db="EMBL/GenBank/DDBJ databases">
        <authorList>
            <consortium name="Genoscope - CEA"/>
            <person name="William W."/>
        </authorList>
    </citation>
    <scope>NUCLEOTIDE SEQUENCE [LARGE SCALE GENOMIC DNA]</scope>
</reference>
<sequence>MMPITMLAIMCAVPYLLSPSEPEKLMVAITVLLSFTVIMDFISGRIPQNSEHVSILVIYMTLLFIQSFLSVVFNAIVLIVNILDERPHSPRHINKDITTSEVVHFTEQTTPSKKRLVNFLLGHGALWKMCSKFTAKINPPSQDQADKPKTMSRAYIL</sequence>
<keyword evidence="1" id="KW-0812">Transmembrane</keyword>
<feature type="transmembrane region" description="Helical" evidence="1">
    <location>
        <begin position="25"/>
        <end position="44"/>
    </location>
</feature>
<keyword evidence="1" id="KW-0472">Membrane</keyword>
<keyword evidence="4" id="KW-1185">Reference proteome</keyword>
<dbReference type="InterPro" id="IPR038050">
    <property type="entry name" value="Neuro_actylchol_rec"/>
</dbReference>
<evidence type="ECO:0000259" key="2">
    <source>
        <dbReference type="Pfam" id="PF02932"/>
    </source>
</evidence>
<comment type="caution">
    <text evidence="3">The sequence shown here is derived from an EMBL/GenBank/DDBJ whole genome shotgun (WGS) entry which is preliminary data.</text>
</comment>
<dbReference type="SUPFAM" id="SSF90112">
    <property type="entry name" value="Neurotransmitter-gated ion-channel transmembrane pore"/>
    <property type="match status" value="1"/>
</dbReference>
<accession>A0AAV2I8D5</accession>
<name>A0AAV2I8D5_LYMST</name>
<keyword evidence="1" id="KW-1133">Transmembrane helix</keyword>
<dbReference type="Gene3D" id="1.20.58.390">
    <property type="entry name" value="Neurotransmitter-gated ion-channel transmembrane domain"/>
    <property type="match status" value="1"/>
</dbReference>